<accession>A0A1H1JWF3</accession>
<keyword evidence="2" id="KW-1185">Reference proteome</keyword>
<reference evidence="2" key="1">
    <citation type="submission" date="2016-10" db="EMBL/GenBank/DDBJ databases">
        <authorList>
            <person name="Varghese N."/>
            <person name="Submissions S."/>
        </authorList>
    </citation>
    <scope>NUCLEOTIDE SEQUENCE [LARGE SCALE GENOMIC DNA]</scope>
    <source>
        <strain evidence="2">DUS833</strain>
    </source>
</reference>
<evidence type="ECO:0000313" key="1">
    <source>
        <dbReference type="EMBL" id="SDR54306.1"/>
    </source>
</evidence>
<dbReference type="AlphaFoldDB" id="A0A1H1JWF3"/>
<organism evidence="1 2">
    <name type="scientific">Paraburkholderia tuberum</name>
    <dbReference type="NCBI Taxonomy" id="157910"/>
    <lineage>
        <taxon>Bacteria</taxon>
        <taxon>Pseudomonadati</taxon>
        <taxon>Pseudomonadota</taxon>
        <taxon>Betaproteobacteria</taxon>
        <taxon>Burkholderiales</taxon>
        <taxon>Burkholderiaceae</taxon>
        <taxon>Paraburkholderia</taxon>
    </lineage>
</organism>
<dbReference type="Proteomes" id="UP000199365">
    <property type="component" value="Unassembled WGS sequence"/>
</dbReference>
<evidence type="ECO:0000313" key="2">
    <source>
        <dbReference type="Proteomes" id="UP000199365"/>
    </source>
</evidence>
<sequence length="186" mass="20035">MTCQNERIVGAVLVLMSGYAFAGGPFGDVPQAMMVANIVASPVEVVPPIPEPRHYFEQQRYAMEYHGDQGKPFFAQMENYYSVDVTRDVQLGTAKALVSSGPEFAPVSEPGAKPAAQNASNPLQLGPSTAPQLSIVQMNSSVLSIGASPQRRLSLTIDDWVFSGTARVAVLHSHDTGATLIVKRRY</sequence>
<name>A0A1H1JWF3_9BURK</name>
<dbReference type="RefSeq" id="WP_090809118.1">
    <property type="nucleotide sequence ID" value="NZ_FNKX01000002.1"/>
</dbReference>
<proteinExistence type="predicted"/>
<protein>
    <submittedName>
        <fullName evidence="1">Uncharacterized protein</fullName>
    </submittedName>
</protein>
<gene>
    <name evidence="1" type="ORF">SAMN05445850_5860</name>
</gene>
<dbReference type="EMBL" id="FNKX01000002">
    <property type="protein sequence ID" value="SDR54306.1"/>
    <property type="molecule type" value="Genomic_DNA"/>
</dbReference>